<dbReference type="PROSITE" id="PS50157">
    <property type="entry name" value="ZINC_FINGER_C2H2_2"/>
    <property type="match status" value="2"/>
</dbReference>
<evidence type="ECO:0000259" key="6">
    <source>
        <dbReference type="PROSITE" id="PS50157"/>
    </source>
</evidence>
<evidence type="ECO:0000313" key="8">
    <source>
        <dbReference type="Proteomes" id="UP000784294"/>
    </source>
</evidence>
<dbReference type="SUPFAM" id="SSF57667">
    <property type="entry name" value="beta-beta-alpha zinc fingers"/>
    <property type="match status" value="2"/>
</dbReference>
<keyword evidence="1" id="KW-0479">Metal-binding</keyword>
<dbReference type="SMART" id="SM00355">
    <property type="entry name" value="ZnF_C2H2"/>
    <property type="match status" value="4"/>
</dbReference>
<dbReference type="FunFam" id="3.30.160.60:FF:000446">
    <property type="entry name" value="Zinc finger protein"/>
    <property type="match status" value="1"/>
</dbReference>
<evidence type="ECO:0000256" key="1">
    <source>
        <dbReference type="ARBA" id="ARBA00022723"/>
    </source>
</evidence>
<dbReference type="InterPro" id="IPR013087">
    <property type="entry name" value="Znf_C2H2_type"/>
</dbReference>
<proteinExistence type="predicted"/>
<protein>
    <recommendedName>
        <fullName evidence="6">C2H2-type domain-containing protein</fullName>
    </recommendedName>
</protein>
<name>A0A3S5AYH1_9PLAT</name>
<dbReference type="FunFam" id="3.30.160.60:FF:003114">
    <property type="entry name" value="Uncharacterized protein"/>
    <property type="match status" value="1"/>
</dbReference>
<dbReference type="EMBL" id="CAAALY010095530">
    <property type="protein sequence ID" value="VEL28501.1"/>
    <property type="molecule type" value="Genomic_DNA"/>
</dbReference>
<gene>
    <name evidence="7" type="ORF">PXEA_LOCUS21941</name>
</gene>
<dbReference type="PROSITE" id="PS00028">
    <property type="entry name" value="ZINC_FINGER_C2H2_1"/>
    <property type="match status" value="2"/>
</dbReference>
<dbReference type="GO" id="GO:0008270">
    <property type="term" value="F:zinc ion binding"/>
    <property type="evidence" value="ECO:0007669"/>
    <property type="project" value="UniProtKB-KW"/>
</dbReference>
<evidence type="ECO:0000256" key="4">
    <source>
        <dbReference type="ARBA" id="ARBA00022833"/>
    </source>
</evidence>
<dbReference type="PANTHER" id="PTHR24379:SF121">
    <property type="entry name" value="C2H2-TYPE DOMAIN-CONTAINING PROTEIN"/>
    <property type="match status" value="1"/>
</dbReference>
<accession>A0A3S5AYH1</accession>
<dbReference type="PANTHER" id="PTHR24379">
    <property type="entry name" value="KRAB AND ZINC FINGER DOMAIN-CONTAINING"/>
    <property type="match status" value="1"/>
</dbReference>
<dbReference type="OrthoDB" id="8113227at2759"/>
<comment type="caution">
    <text evidence="7">The sequence shown here is derived from an EMBL/GenBank/DDBJ whole genome shotgun (WGS) entry which is preliminary data.</text>
</comment>
<dbReference type="Gene3D" id="3.30.160.60">
    <property type="entry name" value="Classic Zinc Finger"/>
    <property type="match status" value="3"/>
</dbReference>
<keyword evidence="8" id="KW-1185">Reference proteome</keyword>
<evidence type="ECO:0000256" key="5">
    <source>
        <dbReference type="PROSITE-ProRule" id="PRU00042"/>
    </source>
</evidence>
<keyword evidence="4" id="KW-0862">Zinc</keyword>
<dbReference type="InterPro" id="IPR036236">
    <property type="entry name" value="Znf_C2H2_sf"/>
</dbReference>
<keyword evidence="2" id="KW-0677">Repeat</keyword>
<organism evidence="7 8">
    <name type="scientific">Protopolystoma xenopodis</name>
    <dbReference type="NCBI Taxonomy" id="117903"/>
    <lineage>
        <taxon>Eukaryota</taxon>
        <taxon>Metazoa</taxon>
        <taxon>Spiralia</taxon>
        <taxon>Lophotrochozoa</taxon>
        <taxon>Platyhelminthes</taxon>
        <taxon>Monogenea</taxon>
        <taxon>Polyopisthocotylea</taxon>
        <taxon>Polystomatidea</taxon>
        <taxon>Polystomatidae</taxon>
        <taxon>Protopolystoma</taxon>
    </lineage>
</organism>
<evidence type="ECO:0000313" key="7">
    <source>
        <dbReference type="EMBL" id="VEL28501.1"/>
    </source>
</evidence>
<feature type="domain" description="C2H2-type" evidence="6">
    <location>
        <begin position="197"/>
        <end position="225"/>
    </location>
</feature>
<evidence type="ECO:0000256" key="3">
    <source>
        <dbReference type="ARBA" id="ARBA00022771"/>
    </source>
</evidence>
<sequence length="310" mass="35874">MQHKQDGSCSRVSSAHSSFSCYYCQESFLTPLLLIQHVEWVHRINLMKSSGKEVKSHLVDEHSIFNTIEAKTTSSITNELKSAVGVFSMASSFEGEKQSFEEGQMELHQENIFSSTQDTGTVREAVCISYKRKTCCMEDGGEPCEQITSCPILFPEETASDSEELAQRICPKESYITEENKTLYKEETQSSDKVRNFTCIHCSKRYFQNIHLRKHIMNAHTGEKPFACSMCDYRTVEKSHLTVHLRRHTKERPFRCHICDYKASQNSTLKIHCQRKHNGQFLSCCCNKRFYTQKDIEKHLKKYSCDKLKI</sequence>
<reference evidence="7" key="1">
    <citation type="submission" date="2018-11" db="EMBL/GenBank/DDBJ databases">
        <authorList>
            <consortium name="Pathogen Informatics"/>
        </authorList>
    </citation>
    <scope>NUCLEOTIDE SEQUENCE</scope>
</reference>
<evidence type="ECO:0000256" key="2">
    <source>
        <dbReference type="ARBA" id="ARBA00022737"/>
    </source>
</evidence>
<dbReference type="Proteomes" id="UP000784294">
    <property type="component" value="Unassembled WGS sequence"/>
</dbReference>
<keyword evidence="3 5" id="KW-0863">Zinc-finger</keyword>
<dbReference type="AlphaFoldDB" id="A0A3S5AYH1"/>
<dbReference type="Pfam" id="PF00096">
    <property type="entry name" value="zf-C2H2"/>
    <property type="match status" value="1"/>
</dbReference>
<feature type="domain" description="C2H2-type" evidence="6">
    <location>
        <begin position="226"/>
        <end position="253"/>
    </location>
</feature>